<dbReference type="Pfam" id="PF18962">
    <property type="entry name" value="Por_Secre_tail"/>
    <property type="match status" value="1"/>
</dbReference>
<organism evidence="2">
    <name type="scientific">bioreactor metagenome</name>
    <dbReference type="NCBI Taxonomy" id="1076179"/>
    <lineage>
        <taxon>unclassified sequences</taxon>
        <taxon>metagenomes</taxon>
        <taxon>ecological metagenomes</taxon>
    </lineage>
</organism>
<comment type="caution">
    <text evidence="2">The sequence shown here is derived from an EMBL/GenBank/DDBJ whole genome shotgun (WGS) entry which is preliminary data.</text>
</comment>
<evidence type="ECO:0000313" key="2">
    <source>
        <dbReference type="EMBL" id="MPM00184.1"/>
    </source>
</evidence>
<dbReference type="Gene3D" id="2.40.128.720">
    <property type="match status" value="1"/>
</dbReference>
<accession>A0A644WCX4</accession>
<reference evidence="2" key="1">
    <citation type="submission" date="2019-08" db="EMBL/GenBank/DDBJ databases">
        <authorList>
            <person name="Kucharzyk K."/>
            <person name="Murdoch R.W."/>
            <person name="Higgins S."/>
            <person name="Loffler F."/>
        </authorList>
    </citation>
    <scope>NUCLEOTIDE SEQUENCE</scope>
</reference>
<evidence type="ECO:0000259" key="1">
    <source>
        <dbReference type="Pfam" id="PF18962"/>
    </source>
</evidence>
<dbReference type="InterPro" id="IPR026444">
    <property type="entry name" value="Secre_tail"/>
</dbReference>
<dbReference type="EMBL" id="VSSQ01000713">
    <property type="protein sequence ID" value="MPM00184.1"/>
    <property type="molecule type" value="Genomic_DNA"/>
</dbReference>
<name>A0A644WCX4_9ZZZZ</name>
<dbReference type="AlphaFoldDB" id="A0A644WCX4"/>
<dbReference type="NCBIfam" id="TIGR04183">
    <property type="entry name" value="Por_Secre_tail"/>
    <property type="match status" value="1"/>
</dbReference>
<proteinExistence type="predicted"/>
<sequence>MIIFVSILFTCSIYAEDKPLIREIIINKKDSVFRHTFYYDESRNKAMENRYYLNGYTIFPLSRTEWIYEDNKCVTQREQVWKNGVWKTIHLINSEYNGIQKKKEVYVQVTDGIEKAEKDVVYNYENGVLESILNSRLNKGNPDITQRISFNYNEKKQLIRQTIMSGNNALQPDTSLMVRYVYNNSGSPDSVILTNNIHETKINESLTLYFYDKVNGNMTSQIHKKWNIQTSKWENDTKIEYVYDHNNRLIKELYAHYTTLFWTMNTMYEQIYDSNGILLQKIMYKPIYNQWRKIYTIEYIGTENGKPNLMESKYNFWGGETGQYVENFIPYYFNDEIAIVNADRMEIKYNLETTITTNILFGTDRLKIYPNPSNGVFYISLEDSYIQHWEVYNLNGEIMRQNNNAYRTGVVDLTGLSDGLYMIKATTDDNKELKQKIVINKTK</sequence>
<gene>
    <name evidence="2" type="ORF">SDC9_46407</name>
</gene>
<feature type="domain" description="Secretion system C-terminal sorting" evidence="1">
    <location>
        <begin position="368"/>
        <end position="439"/>
    </location>
</feature>
<protein>
    <recommendedName>
        <fullName evidence="1">Secretion system C-terminal sorting domain-containing protein</fullName>
    </recommendedName>
</protein>